<evidence type="ECO:0000256" key="4">
    <source>
        <dbReference type="ARBA" id="ARBA00023170"/>
    </source>
</evidence>
<evidence type="ECO:0000313" key="6">
    <source>
        <dbReference type="EMBL" id="CAG2238806.1"/>
    </source>
</evidence>
<dbReference type="Proteomes" id="UP000683360">
    <property type="component" value="Unassembled WGS sequence"/>
</dbReference>
<proteinExistence type="predicted"/>
<dbReference type="InterPro" id="IPR001723">
    <property type="entry name" value="Nuclear_hrmn_rcpt"/>
</dbReference>
<reference evidence="6" key="1">
    <citation type="submission" date="2021-03" db="EMBL/GenBank/DDBJ databases">
        <authorList>
            <person name="Bekaert M."/>
        </authorList>
    </citation>
    <scope>NUCLEOTIDE SEQUENCE</scope>
</reference>
<dbReference type="GO" id="GO:0005634">
    <property type="term" value="C:nucleus"/>
    <property type="evidence" value="ECO:0007669"/>
    <property type="project" value="UniProtKB-SubCell"/>
</dbReference>
<keyword evidence="4" id="KW-0675">Receptor</keyword>
<evidence type="ECO:0000256" key="2">
    <source>
        <dbReference type="ARBA" id="ARBA00023015"/>
    </source>
</evidence>
<keyword evidence="7" id="KW-1185">Reference proteome</keyword>
<comment type="subcellular location">
    <subcellularLocation>
        <location evidence="1">Nucleus</location>
    </subcellularLocation>
</comment>
<dbReference type="SUPFAM" id="SSF48508">
    <property type="entry name" value="Nuclear receptor ligand-binding domain"/>
    <property type="match status" value="1"/>
</dbReference>
<keyword evidence="2" id="KW-0805">Transcription regulation</keyword>
<protein>
    <submittedName>
        <fullName evidence="6">NR1D2</fullName>
    </submittedName>
</protein>
<dbReference type="InterPro" id="IPR035500">
    <property type="entry name" value="NHR-like_dom_sf"/>
</dbReference>
<dbReference type="PANTHER" id="PTHR45805:SF2">
    <property type="entry name" value="NUCLEAR HORMONE RECEPTOR HR3-RELATED"/>
    <property type="match status" value="1"/>
</dbReference>
<dbReference type="PRINTS" id="PR00398">
    <property type="entry name" value="STRDHORMONER"/>
</dbReference>
<name>A0A8S3U0G0_MYTED</name>
<feature type="domain" description="NR LBD" evidence="5">
    <location>
        <begin position="86"/>
        <end position="301"/>
    </location>
</feature>
<dbReference type="OrthoDB" id="6058386at2759"/>
<dbReference type="EMBL" id="CAJPWZ010002491">
    <property type="protein sequence ID" value="CAG2238806.1"/>
    <property type="molecule type" value="Genomic_DNA"/>
</dbReference>
<dbReference type="PROSITE" id="PS51843">
    <property type="entry name" value="NR_LBD"/>
    <property type="match status" value="1"/>
</dbReference>
<dbReference type="Gene3D" id="1.10.565.10">
    <property type="entry name" value="Retinoid X Receptor"/>
    <property type="match status" value="1"/>
</dbReference>
<dbReference type="GO" id="GO:0000978">
    <property type="term" value="F:RNA polymerase II cis-regulatory region sequence-specific DNA binding"/>
    <property type="evidence" value="ECO:0007669"/>
    <property type="project" value="TreeGrafter"/>
</dbReference>
<accession>A0A8S3U0G0</accession>
<evidence type="ECO:0000313" key="7">
    <source>
        <dbReference type="Proteomes" id="UP000683360"/>
    </source>
</evidence>
<dbReference type="AlphaFoldDB" id="A0A8S3U0G0"/>
<dbReference type="Pfam" id="PF00104">
    <property type="entry name" value="Hormone_recep"/>
    <property type="match status" value="1"/>
</dbReference>
<dbReference type="SMART" id="SM00430">
    <property type="entry name" value="HOLI"/>
    <property type="match status" value="1"/>
</dbReference>
<dbReference type="GO" id="GO:0004879">
    <property type="term" value="F:nuclear receptor activity"/>
    <property type="evidence" value="ECO:0007669"/>
    <property type="project" value="TreeGrafter"/>
</dbReference>
<evidence type="ECO:0000256" key="1">
    <source>
        <dbReference type="ARBA" id="ARBA00004123"/>
    </source>
</evidence>
<evidence type="ECO:0000259" key="5">
    <source>
        <dbReference type="PROSITE" id="PS51843"/>
    </source>
</evidence>
<comment type="caution">
    <text evidence="6">The sequence shown here is derived from an EMBL/GenBank/DDBJ whole genome shotgun (WGS) entry which is preliminary data.</text>
</comment>
<organism evidence="6 7">
    <name type="scientific">Mytilus edulis</name>
    <name type="common">Blue mussel</name>
    <dbReference type="NCBI Taxonomy" id="6550"/>
    <lineage>
        <taxon>Eukaryota</taxon>
        <taxon>Metazoa</taxon>
        <taxon>Spiralia</taxon>
        <taxon>Lophotrochozoa</taxon>
        <taxon>Mollusca</taxon>
        <taxon>Bivalvia</taxon>
        <taxon>Autobranchia</taxon>
        <taxon>Pteriomorphia</taxon>
        <taxon>Mytilida</taxon>
        <taxon>Mytiloidea</taxon>
        <taxon>Mytilidae</taxon>
        <taxon>Mytilinae</taxon>
        <taxon>Mytilus</taxon>
    </lineage>
</organism>
<keyword evidence="3" id="KW-0804">Transcription</keyword>
<evidence type="ECO:0000256" key="3">
    <source>
        <dbReference type="ARBA" id="ARBA00023163"/>
    </source>
</evidence>
<gene>
    <name evidence="6" type="ORF">MEDL_51197</name>
</gene>
<dbReference type="PANTHER" id="PTHR45805">
    <property type="entry name" value="NUCLEAR HORMONE RECEPTOR HR3-RELATED"/>
    <property type="match status" value="1"/>
</dbReference>
<sequence length="301" mass="34749">MNKEWLDVGGEDCGDDCLFKNLEHRLTQEVELGEDICTDIDDIVSSLTHAMDCIQVFSVKYSADEVKQKLKEGSEAFKVKQEVFGDLKNLPDTEYYNLYKTTGIDADGRMKQMDDHFRWYEVIVHQYIDFAKRIPGFSSLLTCDQAALLKAKRSECFFFIIHEACDPDTETVMLFSGQTYNIKEIIGWMPEELLKVWTEFCKGIQNLNLTKKEQALILALLITTPSDKYSLKEPEKVEELRNKLELSIEHVVQGTERTSVDLWSQMTRNLISSLQSMKDIEEKEHNSVCQMPSIVNFLLNE</sequence>
<dbReference type="InterPro" id="IPR000536">
    <property type="entry name" value="Nucl_hrmn_rcpt_lig-bd"/>
</dbReference>